<proteinExistence type="predicted"/>
<dbReference type="AlphaFoldDB" id="A0A2P2P3G0"/>
<organism evidence="1">
    <name type="scientific">Rhizophora mucronata</name>
    <name type="common">Asiatic mangrove</name>
    <dbReference type="NCBI Taxonomy" id="61149"/>
    <lineage>
        <taxon>Eukaryota</taxon>
        <taxon>Viridiplantae</taxon>
        <taxon>Streptophyta</taxon>
        <taxon>Embryophyta</taxon>
        <taxon>Tracheophyta</taxon>
        <taxon>Spermatophyta</taxon>
        <taxon>Magnoliopsida</taxon>
        <taxon>eudicotyledons</taxon>
        <taxon>Gunneridae</taxon>
        <taxon>Pentapetalae</taxon>
        <taxon>rosids</taxon>
        <taxon>fabids</taxon>
        <taxon>Malpighiales</taxon>
        <taxon>Rhizophoraceae</taxon>
        <taxon>Rhizophora</taxon>
    </lineage>
</organism>
<sequence length="35" mass="3931">MYDSSALSQTIHCSGTILELARLESRQIICIFCVK</sequence>
<dbReference type="EMBL" id="GGEC01068699">
    <property type="protein sequence ID" value="MBX49183.1"/>
    <property type="molecule type" value="Transcribed_RNA"/>
</dbReference>
<protein>
    <submittedName>
        <fullName evidence="1">Uncharacterized protein</fullName>
    </submittedName>
</protein>
<reference evidence="1" key="1">
    <citation type="submission" date="2018-02" db="EMBL/GenBank/DDBJ databases">
        <title>Rhizophora mucronata_Transcriptome.</title>
        <authorList>
            <person name="Meera S.P."/>
            <person name="Sreeshan A."/>
            <person name="Augustine A."/>
        </authorList>
    </citation>
    <scope>NUCLEOTIDE SEQUENCE</scope>
    <source>
        <tissue evidence="1">Leaf</tissue>
    </source>
</reference>
<name>A0A2P2P3G0_RHIMU</name>
<evidence type="ECO:0000313" key="1">
    <source>
        <dbReference type="EMBL" id="MBX49183.1"/>
    </source>
</evidence>
<accession>A0A2P2P3G0</accession>